<organism evidence="3 4">
    <name type="scientific">Embleya hyalina</name>
    <dbReference type="NCBI Taxonomy" id="516124"/>
    <lineage>
        <taxon>Bacteria</taxon>
        <taxon>Bacillati</taxon>
        <taxon>Actinomycetota</taxon>
        <taxon>Actinomycetes</taxon>
        <taxon>Kitasatosporales</taxon>
        <taxon>Streptomycetaceae</taxon>
        <taxon>Embleya</taxon>
    </lineage>
</organism>
<dbReference type="EMBL" id="BIFH01000031">
    <property type="protein sequence ID" value="GCD99145.1"/>
    <property type="molecule type" value="Genomic_DNA"/>
</dbReference>
<evidence type="ECO:0000256" key="2">
    <source>
        <dbReference type="SAM" id="Phobius"/>
    </source>
</evidence>
<comment type="caution">
    <text evidence="3">The sequence shown here is derived from an EMBL/GenBank/DDBJ whole genome shotgun (WGS) entry which is preliminary data.</text>
</comment>
<keyword evidence="2" id="KW-0472">Membrane</keyword>
<feature type="transmembrane region" description="Helical" evidence="2">
    <location>
        <begin position="148"/>
        <end position="169"/>
    </location>
</feature>
<proteinExistence type="predicted"/>
<keyword evidence="4" id="KW-1185">Reference proteome</keyword>
<accession>A0A401YX93</accession>
<feature type="transmembrane region" description="Helical" evidence="2">
    <location>
        <begin position="257"/>
        <end position="278"/>
    </location>
</feature>
<gene>
    <name evidence="3" type="ORF">EHYA_06858</name>
</gene>
<keyword evidence="2" id="KW-0812">Transmembrane</keyword>
<evidence type="ECO:0000313" key="3">
    <source>
        <dbReference type="EMBL" id="GCD99145.1"/>
    </source>
</evidence>
<dbReference type="AlphaFoldDB" id="A0A401YX93"/>
<protein>
    <submittedName>
        <fullName evidence="3">Uncharacterized protein</fullName>
    </submittedName>
</protein>
<feature type="transmembrane region" description="Helical" evidence="2">
    <location>
        <begin position="284"/>
        <end position="307"/>
    </location>
</feature>
<evidence type="ECO:0000313" key="4">
    <source>
        <dbReference type="Proteomes" id="UP000286931"/>
    </source>
</evidence>
<evidence type="ECO:0000256" key="1">
    <source>
        <dbReference type="SAM" id="MobiDB-lite"/>
    </source>
</evidence>
<keyword evidence="2" id="KW-1133">Transmembrane helix</keyword>
<reference evidence="3 4" key="1">
    <citation type="submission" date="2018-12" db="EMBL/GenBank/DDBJ databases">
        <title>Draft genome sequence of Embleya hyalina NBRC 13850T.</title>
        <authorList>
            <person name="Komaki H."/>
            <person name="Hosoyama A."/>
            <person name="Kimura A."/>
            <person name="Ichikawa N."/>
            <person name="Tamura T."/>
        </authorList>
    </citation>
    <scope>NUCLEOTIDE SEQUENCE [LARGE SCALE GENOMIC DNA]</scope>
    <source>
        <strain evidence="3 4">NBRC 13850</strain>
    </source>
</reference>
<dbReference type="Proteomes" id="UP000286931">
    <property type="component" value="Unassembled WGS sequence"/>
</dbReference>
<feature type="region of interest" description="Disordered" evidence="1">
    <location>
        <begin position="326"/>
        <end position="346"/>
    </location>
</feature>
<name>A0A401YX93_9ACTN</name>
<sequence length="346" mass="36416">MREGLRSRVIELEALLKSKTAPGPLAACDQVLADQALESLEEAKEALGHEHGRPAAHIAVAQTQLDVAYIFLLRLLTLEDITAHLPGIVAFIKEHLPLGDERRAHVDEIALSVRTGDTLTENQREVLVDASTVAHQVHLKEKLRVRSFAHIVLGVTAALAIIAALIAMAGAASPGTVPLCFNPTGIGIVCAMATAPAPAGAAANGERVDERSLDQMYADVASQWDYPVVELVGLVAAAVAAAASLRRIHGTSTPYNVPVALALLKLPTGALTALLGLLLMRGDFIPGLSALDSSAQIIAWAVIFGYAQQLFTRFVDNQAQLVLNSVGGPTTRNPGKTMRGSPGQPS</sequence>
<feature type="transmembrane region" description="Helical" evidence="2">
    <location>
        <begin position="226"/>
        <end position="245"/>
    </location>
</feature>